<dbReference type="EMBL" id="JACHKY010000003">
    <property type="protein sequence ID" value="MBB4798087.1"/>
    <property type="molecule type" value="Genomic_DNA"/>
</dbReference>
<accession>A0A7W7IPV8</accession>
<dbReference type="Pfam" id="PF01042">
    <property type="entry name" value="Ribonuc_L-PSP"/>
    <property type="match status" value="1"/>
</dbReference>
<gene>
    <name evidence="1" type="ORF">HNP32_001831</name>
</gene>
<dbReference type="CDD" id="cd06150">
    <property type="entry name" value="YjgF_YER057c_UK114_like_2"/>
    <property type="match status" value="1"/>
</dbReference>
<dbReference type="PANTHER" id="PTHR47328">
    <property type="match status" value="1"/>
</dbReference>
<dbReference type="Proteomes" id="UP000539957">
    <property type="component" value="Unassembled WGS sequence"/>
</dbReference>
<keyword evidence="2" id="KW-1185">Reference proteome</keyword>
<protein>
    <submittedName>
        <fullName evidence="1">Enamine deaminase RidA (YjgF/YER057c/UK114 family)</fullName>
    </submittedName>
</protein>
<dbReference type="InterPro" id="IPR006175">
    <property type="entry name" value="YjgF/YER057c/UK114"/>
</dbReference>
<organism evidence="1 2">
    <name type="scientific">Brevundimonas bullata</name>
    <dbReference type="NCBI Taxonomy" id="13160"/>
    <lineage>
        <taxon>Bacteria</taxon>
        <taxon>Pseudomonadati</taxon>
        <taxon>Pseudomonadota</taxon>
        <taxon>Alphaproteobacteria</taxon>
        <taxon>Caulobacterales</taxon>
        <taxon>Caulobacteraceae</taxon>
        <taxon>Brevundimonas</taxon>
    </lineage>
</organism>
<reference evidence="1 2" key="1">
    <citation type="submission" date="2020-08" db="EMBL/GenBank/DDBJ databases">
        <title>Functional genomics of gut bacteria from endangered species of beetles.</title>
        <authorList>
            <person name="Carlos-Shanley C."/>
        </authorList>
    </citation>
    <scope>NUCLEOTIDE SEQUENCE [LARGE SCALE GENOMIC DNA]</scope>
    <source>
        <strain evidence="1 2">S00123</strain>
    </source>
</reference>
<dbReference type="RefSeq" id="WP_184269293.1">
    <property type="nucleotide sequence ID" value="NZ_JACHKY010000003.1"/>
</dbReference>
<comment type="caution">
    <text evidence="1">The sequence shown here is derived from an EMBL/GenBank/DDBJ whole genome shotgun (WGS) entry which is preliminary data.</text>
</comment>
<dbReference type="Gene3D" id="3.30.1330.40">
    <property type="entry name" value="RutC-like"/>
    <property type="match status" value="1"/>
</dbReference>
<evidence type="ECO:0000313" key="2">
    <source>
        <dbReference type="Proteomes" id="UP000539957"/>
    </source>
</evidence>
<dbReference type="SUPFAM" id="SSF55298">
    <property type="entry name" value="YjgF-like"/>
    <property type="match status" value="1"/>
</dbReference>
<name>A0A7W7IPV8_9CAUL</name>
<dbReference type="InterPro" id="IPR035959">
    <property type="entry name" value="RutC-like_sf"/>
</dbReference>
<dbReference type="AlphaFoldDB" id="A0A7W7IPV8"/>
<evidence type="ECO:0000313" key="1">
    <source>
        <dbReference type="EMBL" id="MBB4798087.1"/>
    </source>
</evidence>
<dbReference type="InterPro" id="IPR035709">
    <property type="entry name" value="YoaB-like"/>
</dbReference>
<sequence>MITRIQPGARMSEAVIHGNTVYLAGQVGEPGDDVTAQTKTTLAEIDALLAQAGTDKSKILMATIWLADIADFEAMNAVWDAWVDKANPPARATSEAKLATPDYLVEIIVVAAL</sequence>
<dbReference type="PANTHER" id="PTHR47328:SF1">
    <property type="entry name" value="RUTC FAMILY PROTEIN YOAB"/>
    <property type="match status" value="1"/>
</dbReference>
<proteinExistence type="predicted"/>